<comment type="subcellular location">
    <subcellularLocation>
        <location evidence="1">Cell membrane</location>
        <topology evidence="1">Multi-pass membrane protein</topology>
    </subcellularLocation>
</comment>
<dbReference type="PANTHER" id="PTHR43045:SF1">
    <property type="entry name" value="SHIKIMATE TRANSPORTER"/>
    <property type="match status" value="1"/>
</dbReference>
<sequence>MATNAASPPAQQQAHTMSREERKVLAGTLVGTTIEWYDFFIYAQAAAFILATHYFNPAGAENPAVGQIVAWASLGISFLFRPLGAIVAGHIGDKYGRKITLVLTLFGMGAATTLIGLLPTYEQIGIAAPIILLCLRVLQGFSAGGEWGGAALMAVEHAPNHKRGLFGAYPQIGVPLGMLMATLFMFGVTSLLTPEQFESWGWRVPFLFSIVLIGVGYAIRRAVDESPVFVAMQQRAKESSAPLGQLFRTNKREVTLAALIFAANNAAGYLVIAFFASYGATVLGMPRSETLVASLIGGIGWLIFTMLGGWMSDKIGRKLTFQLGYAFIILWAIPMWFMLNTASLPLFAAAIFILTIGLGPSYGPQSAMYAEMFPARVRYSGISIGYALGSIIGGAFAPLIAQLLLNETGQSWTIGLYIALLSVVSFTAVCFVRKSDQGRDLHIEEVHEEFIAKHPGEEVPPVLPEDMDSNAPQHRR</sequence>
<feature type="region of interest" description="Disordered" evidence="7">
    <location>
        <begin position="457"/>
        <end position="476"/>
    </location>
</feature>
<dbReference type="Proteomes" id="UP001558481">
    <property type="component" value="Unassembled WGS sequence"/>
</dbReference>
<proteinExistence type="predicted"/>
<dbReference type="PROSITE" id="PS00216">
    <property type="entry name" value="SUGAR_TRANSPORT_1"/>
    <property type="match status" value="1"/>
</dbReference>
<evidence type="ECO:0000259" key="9">
    <source>
        <dbReference type="PROSITE" id="PS50850"/>
    </source>
</evidence>
<evidence type="ECO:0000256" key="8">
    <source>
        <dbReference type="SAM" id="Phobius"/>
    </source>
</evidence>
<dbReference type="RefSeq" id="WP_095796192.1">
    <property type="nucleotide sequence ID" value="NZ_CAUREL010000005.1"/>
</dbReference>
<keyword evidence="3" id="KW-1003">Cell membrane</keyword>
<dbReference type="InterPro" id="IPR011701">
    <property type="entry name" value="MFS"/>
</dbReference>
<dbReference type="CDD" id="cd17369">
    <property type="entry name" value="MFS_ShiA_like"/>
    <property type="match status" value="1"/>
</dbReference>
<evidence type="ECO:0000256" key="6">
    <source>
        <dbReference type="ARBA" id="ARBA00023136"/>
    </source>
</evidence>
<keyword evidence="6 8" id="KW-0472">Membrane</keyword>
<dbReference type="Gene3D" id="1.20.1250.20">
    <property type="entry name" value="MFS general substrate transporter like domains"/>
    <property type="match status" value="2"/>
</dbReference>
<evidence type="ECO:0000256" key="1">
    <source>
        <dbReference type="ARBA" id="ARBA00004651"/>
    </source>
</evidence>
<feature type="domain" description="Major facilitator superfamily (MFS) profile" evidence="9">
    <location>
        <begin position="24"/>
        <end position="437"/>
    </location>
</feature>
<keyword evidence="2" id="KW-0813">Transport</keyword>
<dbReference type="InterPro" id="IPR020846">
    <property type="entry name" value="MFS_dom"/>
</dbReference>
<evidence type="ECO:0000313" key="10">
    <source>
        <dbReference type="EMBL" id="MEX3594011.1"/>
    </source>
</evidence>
<evidence type="ECO:0000256" key="7">
    <source>
        <dbReference type="SAM" id="MobiDB-lite"/>
    </source>
</evidence>
<comment type="caution">
    <text evidence="10">The sequence shown here is derived from an EMBL/GenBank/DDBJ whole genome shotgun (WGS) entry which is preliminary data.</text>
</comment>
<feature type="transmembrane region" description="Helical" evidence="8">
    <location>
        <begin position="345"/>
        <end position="363"/>
    </location>
</feature>
<feature type="transmembrane region" description="Helical" evidence="8">
    <location>
        <begin position="200"/>
        <end position="219"/>
    </location>
</feature>
<evidence type="ECO:0000313" key="11">
    <source>
        <dbReference type="Proteomes" id="UP001558481"/>
    </source>
</evidence>
<accession>A0ABV3UZX4</accession>
<feature type="transmembrane region" description="Helical" evidence="8">
    <location>
        <begin position="124"/>
        <end position="144"/>
    </location>
</feature>
<feature type="transmembrane region" description="Helical" evidence="8">
    <location>
        <begin position="291"/>
        <end position="311"/>
    </location>
</feature>
<dbReference type="SUPFAM" id="SSF103473">
    <property type="entry name" value="MFS general substrate transporter"/>
    <property type="match status" value="1"/>
</dbReference>
<dbReference type="PANTHER" id="PTHR43045">
    <property type="entry name" value="SHIKIMATE TRANSPORTER"/>
    <property type="match status" value="1"/>
</dbReference>
<feature type="transmembrane region" description="Helical" evidence="8">
    <location>
        <begin position="165"/>
        <end position="188"/>
    </location>
</feature>
<feature type="transmembrane region" description="Helical" evidence="8">
    <location>
        <begin position="323"/>
        <end position="339"/>
    </location>
</feature>
<feature type="transmembrane region" description="Helical" evidence="8">
    <location>
        <begin position="411"/>
        <end position="432"/>
    </location>
</feature>
<feature type="transmembrane region" description="Helical" evidence="8">
    <location>
        <begin position="384"/>
        <end position="405"/>
    </location>
</feature>
<dbReference type="Pfam" id="PF07690">
    <property type="entry name" value="MFS_1"/>
    <property type="match status" value="1"/>
</dbReference>
<feature type="transmembrane region" description="Helical" evidence="8">
    <location>
        <begin position="99"/>
        <end position="118"/>
    </location>
</feature>
<dbReference type="PROSITE" id="PS50850">
    <property type="entry name" value="MFS"/>
    <property type="match status" value="1"/>
</dbReference>
<evidence type="ECO:0000256" key="5">
    <source>
        <dbReference type="ARBA" id="ARBA00022989"/>
    </source>
</evidence>
<evidence type="ECO:0000256" key="4">
    <source>
        <dbReference type="ARBA" id="ARBA00022692"/>
    </source>
</evidence>
<keyword evidence="11" id="KW-1185">Reference proteome</keyword>
<dbReference type="InterPro" id="IPR005829">
    <property type="entry name" value="Sugar_transporter_CS"/>
</dbReference>
<protein>
    <submittedName>
        <fullName evidence="10">MFS transporter</fullName>
    </submittedName>
</protein>
<name>A0ABV3UZX4_9MICC</name>
<feature type="transmembrane region" description="Helical" evidence="8">
    <location>
        <begin position="256"/>
        <end position="279"/>
    </location>
</feature>
<reference evidence="10 11" key="1">
    <citation type="journal article" date="2024" name="Fungal Genet. Biol.">
        <title>The porcine skin microbiome exhibits broad fungal antagonism.</title>
        <authorList>
            <person name="De La Cruz K.F."/>
            <person name="Townsend E.C."/>
            <person name="Alex Cheong J.Z."/>
            <person name="Salamzade R."/>
            <person name="Liu A."/>
            <person name="Sandstrom S."/>
            <person name="Davila E."/>
            <person name="Huang L."/>
            <person name="Xu K.H."/>
            <person name="Wu S.Y."/>
            <person name="Meudt J.J."/>
            <person name="Shanmuganayagam D."/>
            <person name="Gibson A.L.F."/>
            <person name="Kalan L.R."/>
        </authorList>
    </citation>
    <scope>NUCLEOTIDE SEQUENCE [LARGE SCALE GENOMIC DNA]</scope>
    <source>
        <strain evidence="10 11">LK2625</strain>
    </source>
</reference>
<organism evidence="10 11">
    <name type="scientific">Kocuria carniphila</name>
    <dbReference type="NCBI Taxonomy" id="262208"/>
    <lineage>
        <taxon>Bacteria</taxon>
        <taxon>Bacillati</taxon>
        <taxon>Actinomycetota</taxon>
        <taxon>Actinomycetes</taxon>
        <taxon>Micrococcales</taxon>
        <taxon>Micrococcaceae</taxon>
        <taxon>Kocuria</taxon>
    </lineage>
</organism>
<gene>
    <name evidence="10" type="ORF">VVR66_04735</name>
</gene>
<feature type="transmembrane region" description="Helical" evidence="8">
    <location>
        <begin position="68"/>
        <end position="87"/>
    </location>
</feature>
<keyword evidence="4 8" id="KW-0812">Transmembrane</keyword>
<keyword evidence="5 8" id="KW-1133">Transmembrane helix</keyword>
<feature type="transmembrane region" description="Helical" evidence="8">
    <location>
        <begin position="39"/>
        <end position="56"/>
    </location>
</feature>
<dbReference type="EMBL" id="JAYWLU010000003">
    <property type="protein sequence ID" value="MEX3594011.1"/>
    <property type="molecule type" value="Genomic_DNA"/>
</dbReference>
<evidence type="ECO:0000256" key="3">
    <source>
        <dbReference type="ARBA" id="ARBA00022475"/>
    </source>
</evidence>
<evidence type="ECO:0000256" key="2">
    <source>
        <dbReference type="ARBA" id="ARBA00022448"/>
    </source>
</evidence>
<dbReference type="InterPro" id="IPR036259">
    <property type="entry name" value="MFS_trans_sf"/>
</dbReference>